<organism evidence="1 2">
    <name type="scientific">Lentinula aff. lateritia</name>
    <dbReference type="NCBI Taxonomy" id="2804960"/>
    <lineage>
        <taxon>Eukaryota</taxon>
        <taxon>Fungi</taxon>
        <taxon>Dikarya</taxon>
        <taxon>Basidiomycota</taxon>
        <taxon>Agaricomycotina</taxon>
        <taxon>Agaricomycetes</taxon>
        <taxon>Agaricomycetidae</taxon>
        <taxon>Agaricales</taxon>
        <taxon>Marasmiineae</taxon>
        <taxon>Omphalotaceae</taxon>
        <taxon>Lentinula</taxon>
    </lineage>
</organism>
<comment type="caution">
    <text evidence="1">The sequence shown here is derived from an EMBL/GenBank/DDBJ whole genome shotgun (WGS) entry which is preliminary data.</text>
</comment>
<gene>
    <name evidence="1" type="ORF">F5876DRAFT_77462</name>
</gene>
<sequence>MVLQDYIPKTSSTVMGSSINPLYMERPSATILACPPKLKPLIIPEQGTVALGLLTPVEETPDDSEASSSKIIRPLPVPSRRNNPNRPRAQSTATQSAVSRPFPKLPTNRRDVIQIIPDPPAVLASTLIERVVSSDPEAPEMNDHQYDLSSKHTFRSSASSLGSRKGRNLTDLPPIDAGTASKGRISVSRTPHQSSHHFTRSERPFLSRARAHTSVALPGHQIQNRIASPTATSSTIGSSYSANVDTPDTQLPKIPITKVKALPSPPVVLEKIEGNRFHVMSKDKGKEKALDFAGQSDSQNDYQGSEPQGLNEILEMACLRHPIAQKVRALLCQLNLLCPDFEELAPGDPGPAGRLSLE</sequence>
<reference evidence="1" key="1">
    <citation type="submission" date="2022-09" db="EMBL/GenBank/DDBJ databases">
        <title>A Global Phylogenomic Analysis of the Shiitake Genus Lentinula.</title>
        <authorList>
            <consortium name="DOE Joint Genome Institute"/>
            <person name="Sierra-Patev S."/>
            <person name="Min B."/>
            <person name="Naranjo-Ortiz M."/>
            <person name="Looney B."/>
            <person name="Konkel Z."/>
            <person name="Slot J.C."/>
            <person name="Sakamoto Y."/>
            <person name="Steenwyk J.L."/>
            <person name="Rokas A."/>
            <person name="Carro J."/>
            <person name="Camarero S."/>
            <person name="Ferreira P."/>
            <person name="Molpeceres G."/>
            <person name="Ruiz-Duenas F.J."/>
            <person name="Serrano A."/>
            <person name="Henrissat B."/>
            <person name="Drula E."/>
            <person name="Hughes K.W."/>
            <person name="Mata J.L."/>
            <person name="Ishikawa N.K."/>
            <person name="Vargas-Isla R."/>
            <person name="Ushijima S."/>
            <person name="Smith C.A."/>
            <person name="Ahrendt S."/>
            <person name="Andreopoulos W."/>
            <person name="He G."/>
            <person name="Labutti K."/>
            <person name="Lipzen A."/>
            <person name="Ng V."/>
            <person name="Riley R."/>
            <person name="Sandor L."/>
            <person name="Barry K."/>
            <person name="Martinez A.T."/>
            <person name="Xiao Y."/>
            <person name="Gibbons J.G."/>
            <person name="Terashima K."/>
            <person name="Grigoriev I.V."/>
            <person name="Hibbett D.S."/>
        </authorList>
    </citation>
    <scope>NUCLEOTIDE SEQUENCE</scope>
    <source>
        <strain evidence="1">TMI1499</strain>
    </source>
</reference>
<dbReference type="EMBL" id="MU795139">
    <property type="protein sequence ID" value="KAJ3809744.1"/>
    <property type="molecule type" value="Genomic_DNA"/>
</dbReference>
<name>A0ACC1TZ80_9AGAR</name>
<accession>A0ACC1TZ80</accession>
<dbReference type="Proteomes" id="UP001163835">
    <property type="component" value="Unassembled WGS sequence"/>
</dbReference>
<evidence type="ECO:0000313" key="2">
    <source>
        <dbReference type="Proteomes" id="UP001163835"/>
    </source>
</evidence>
<keyword evidence="2" id="KW-1185">Reference proteome</keyword>
<evidence type="ECO:0000313" key="1">
    <source>
        <dbReference type="EMBL" id="KAJ3809744.1"/>
    </source>
</evidence>
<proteinExistence type="predicted"/>
<protein>
    <submittedName>
        <fullName evidence="1">Uncharacterized protein</fullName>
    </submittedName>
</protein>